<sequence length="186" mass="20521">MMVAMMHGCEIPTIVSKKPLIVTLRRIFAQLSRRPDVAYDVDCLINNAGIGIIGLFEDQESITNQTSVMDVNFWGSVNVTHFALPHLRKSKGRIVVIGSYGGWFNTPKVSVYNASKAAQQSFFESLRLELAPDIGITVITLGLVNTRLATNEFIYKTNLDRIPLVSVEGCANAIVNGVRRGDEHLT</sequence>
<organism evidence="7 8">
    <name type="scientific">Mikania micrantha</name>
    <name type="common">bitter vine</name>
    <dbReference type="NCBI Taxonomy" id="192012"/>
    <lineage>
        <taxon>Eukaryota</taxon>
        <taxon>Viridiplantae</taxon>
        <taxon>Streptophyta</taxon>
        <taxon>Embryophyta</taxon>
        <taxon>Tracheophyta</taxon>
        <taxon>Spermatophyta</taxon>
        <taxon>Magnoliopsida</taxon>
        <taxon>eudicotyledons</taxon>
        <taxon>Gunneridae</taxon>
        <taxon>Pentapetalae</taxon>
        <taxon>asterids</taxon>
        <taxon>campanulids</taxon>
        <taxon>Asterales</taxon>
        <taxon>Asteraceae</taxon>
        <taxon>Asteroideae</taxon>
        <taxon>Heliantheae alliance</taxon>
        <taxon>Eupatorieae</taxon>
        <taxon>Mikania</taxon>
    </lineage>
</organism>
<dbReference type="PANTHER" id="PTHR43391">
    <property type="entry name" value="RETINOL DEHYDROGENASE-RELATED"/>
    <property type="match status" value="1"/>
</dbReference>
<protein>
    <submittedName>
        <fullName evidence="7">Uncharacterized protein</fullName>
    </submittedName>
</protein>
<comment type="subcellular location">
    <subcellularLocation>
        <location evidence="1">Membrane</location>
        <topology evidence="1">Single-pass type II membrane protein</topology>
    </subcellularLocation>
</comment>
<dbReference type="PANTHER" id="PTHR43391:SF58">
    <property type="entry name" value="11-BETA-HYDROXYSTEROID DEHYDROGENASE"/>
    <property type="match status" value="1"/>
</dbReference>
<dbReference type="OrthoDB" id="47007at2759"/>
<dbReference type="SUPFAM" id="SSF51735">
    <property type="entry name" value="NAD(P)-binding Rossmann-fold domains"/>
    <property type="match status" value="1"/>
</dbReference>
<dbReference type="EMBL" id="SZYD01000005">
    <property type="protein sequence ID" value="KAD6118834.1"/>
    <property type="molecule type" value="Genomic_DNA"/>
</dbReference>
<comment type="similarity">
    <text evidence="2 6">Belongs to the short-chain dehydrogenases/reductases (SDR) family.</text>
</comment>
<dbReference type="GO" id="GO:0005829">
    <property type="term" value="C:cytosol"/>
    <property type="evidence" value="ECO:0007669"/>
    <property type="project" value="TreeGrafter"/>
</dbReference>
<dbReference type="Gene3D" id="3.40.50.720">
    <property type="entry name" value="NAD(P)-binding Rossmann-like Domain"/>
    <property type="match status" value="1"/>
</dbReference>
<evidence type="ECO:0000256" key="2">
    <source>
        <dbReference type="ARBA" id="ARBA00006484"/>
    </source>
</evidence>
<dbReference type="InterPro" id="IPR002347">
    <property type="entry name" value="SDR_fam"/>
</dbReference>
<evidence type="ECO:0000256" key="6">
    <source>
        <dbReference type="RuleBase" id="RU000363"/>
    </source>
</evidence>
<keyword evidence="4" id="KW-0812">Transmembrane</keyword>
<dbReference type="GO" id="GO:0016491">
    <property type="term" value="F:oxidoreductase activity"/>
    <property type="evidence" value="ECO:0007669"/>
    <property type="project" value="UniProtKB-KW"/>
</dbReference>
<comment type="caution">
    <text evidence="7">The sequence shown here is derived from an EMBL/GenBank/DDBJ whole genome shotgun (WGS) entry which is preliminary data.</text>
</comment>
<evidence type="ECO:0000313" key="8">
    <source>
        <dbReference type="Proteomes" id="UP000326396"/>
    </source>
</evidence>
<evidence type="ECO:0000256" key="3">
    <source>
        <dbReference type="ARBA" id="ARBA00022857"/>
    </source>
</evidence>
<accession>A0A5N6PBH5</accession>
<proteinExistence type="inferred from homology"/>
<keyword evidence="4" id="KW-0735">Signal-anchor</keyword>
<dbReference type="Proteomes" id="UP000326396">
    <property type="component" value="Linkage Group LG13"/>
</dbReference>
<evidence type="ECO:0000256" key="1">
    <source>
        <dbReference type="ARBA" id="ARBA00004606"/>
    </source>
</evidence>
<dbReference type="AlphaFoldDB" id="A0A5N6PBH5"/>
<dbReference type="PRINTS" id="PR00081">
    <property type="entry name" value="GDHRDH"/>
</dbReference>
<gene>
    <name evidence="7" type="ORF">E3N88_10105</name>
</gene>
<keyword evidence="3" id="KW-0521">NADP</keyword>
<dbReference type="GO" id="GO:0016020">
    <property type="term" value="C:membrane"/>
    <property type="evidence" value="ECO:0007669"/>
    <property type="project" value="UniProtKB-SubCell"/>
</dbReference>
<evidence type="ECO:0000256" key="4">
    <source>
        <dbReference type="ARBA" id="ARBA00022968"/>
    </source>
</evidence>
<keyword evidence="5" id="KW-0560">Oxidoreductase</keyword>
<evidence type="ECO:0000313" key="7">
    <source>
        <dbReference type="EMBL" id="KAD6118834.1"/>
    </source>
</evidence>
<dbReference type="InterPro" id="IPR036291">
    <property type="entry name" value="NAD(P)-bd_dom_sf"/>
</dbReference>
<dbReference type="Pfam" id="PF00106">
    <property type="entry name" value="adh_short"/>
    <property type="match status" value="1"/>
</dbReference>
<name>A0A5N6PBH5_9ASTR</name>
<evidence type="ECO:0000256" key="5">
    <source>
        <dbReference type="ARBA" id="ARBA00023002"/>
    </source>
</evidence>
<reference evidence="7 8" key="1">
    <citation type="submission" date="2019-05" db="EMBL/GenBank/DDBJ databases">
        <title>Mikania micrantha, genome provides insights into the molecular mechanism of rapid growth.</title>
        <authorList>
            <person name="Liu B."/>
        </authorList>
    </citation>
    <scope>NUCLEOTIDE SEQUENCE [LARGE SCALE GENOMIC DNA]</scope>
    <source>
        <strain evidence="7">NLD-2019</strain>
        <tissue evidence="7">Leaf</tissue>
    </source>
</reference>
<keyword evidence="8" id="KW-1185">Reference proteome</keyword>
<dbReference type="PRINTS" id="PR00080">
    <property type="entry name" value="SDRFAMILY"/>
</dbReference>